<organism evidence="1 2">
    <name type="scientific">Candidatus Sulfobium mesophilum</name>
    <dbReference type="NCBI Taxonomy" id="2016548"/>
    <lineage>
        <taxon>Bacteria</taxon>
        <taxon>Pseudomonadati</taxon>
        <taxon>Nitrospirota</taxon>
        <taxon>Nitrospiria</taxon>
        <taxon>Nitrospirales</taxon>
        <taxon>Nitrospiraceae</taxon>
        <taxon>Candidatus Sulfobium</taxon>
    </lineage>
</organism>
<sequence length="82" mass="9036">METAELQDKIFAFVEAAKGKKKLKEKDIIKGVSAEQNVPGDDVKKAMRAMIDVGRLMYSYGGGASSVEIPSEEYLREKGLIK</sequence>
<dbReference type="AlphaFoldDB" id="A0A2U3QIM6"/>
<dbReference type="Gene3D" id="1.10.10.10">
    <property type="entry name" value="Winged helix-like DNA-binding domain superfamily/Winged helix DNA-binding domain"/>
    <property type="match status" value="1"/>
</dbReference>
<accession>A0A2U3QIM6</accession>
<reference evidence="2" key="1">
    <citation type="submission" date="2018-03" db="EMBL/GenBank/DDBJ databases">
        <authorList>
            <person name="Zecchin S."/>
        </authorList>
    </citation>
    <scope>NUCLEOTIDE SEQUENCE [LARGE SCALE GENOMIC DNA]</scope>
</reference>
<gene>
    <name evidence="1" type="ORF">NBG4_480009</name>
</gene>
<evidence type="ECO:0000313" key="2">
    <source>
        <dbReference type="Proteomes" id="UP000245125"/>
    </source>
</evidence>
<protein>
    <submittedName>
        <fullName evidence="1">Regulator (DsrD)</fullName>
    </submittedName>
</protein>
<evidence type="ECO:0000313" key="1">
    <source>
        <dbReference type="EMBL" id="SPQ01228.1"/>
    </source>
</evidence>
<dbReference type="InterPro" id="IPR036388">
    <property type="entry name" value="WH-like_DNA-bd_sf"/>
</dbReference>
<dbReference type="Proteomes" id="UP000245125">
    <property type="component" value="Unassembled WGS sequence"/>
</dbReference>
<name>A0A2U3QIM6_9BACT</name>
<dbReference type="EMBL" id="OUUY01000095">
    <property type="protein sequence ID" value="SPQ01228.1"/>
    <property type="molecule type" value="Genomic_DNA"/>
</dbReference>
<dbReference type="OrthoDB" id="9801403at2"/>
<proteinExistence type="predicted"/>
<keyword evidence="2" id="KW-1185">Reference proteome</keyword>